<evidence type="ECO:0000259" key="1">
    <source>
        <dbReference type="PROSITE" id="PS51186"/>
    </source>
</evidence>
<dbReference type="PROSITE" id="PS51186">
    <property type="entry name" value="GNAT"/>
    <property type="match status" value="1"/>
</dbReference>
<evidence type="ECO:0000313" key="2">
    <source>
        <dbReference type="EMBL" id="GAP12577.1"/>
    </source>
</evidence>
<dbReference type="Pfam" id="PF13302">
    <property type="entry name" value="Acetyltransf_3"/>
    <property type="match status" value="1"/>
</dbReference>
<accession>A0A0S7BFM2</accession>
<dbReference type="InterPro" id="IPR016181">
    <property type="entry name" value="Acyl_CoA_acyltransferase"/>
</dbReference>
<dbReference type="GO" id="GO:0008999">
    <property type="term" value="F:protein-N-terminal-alanine acetyltransferase activity"/>
    <property type="evidence" value="ECO:0007669"/>
    <property type="project" value="TreeGrafter"/>
</dbReference>
<dbReference type="Gene3D" id="3.40.630.30">
    <property type="match status" value="1"/>
</dbReference>
<dbReference type="OrthoDB" id="9798081at2"/>
<dbReference type="SUPFAM" id="SSF55729">
    <property type="entry name" value="Acyl-CoA N-acyltransferases (Nat)"/>
    <property type="match status" value="1"/>
</dbReference>
<reference evidence="2" key="1">
    <citation type="submission" date="2015-07" db="EMBL/GenBank/DDBJ databases">
        <title>Draft Genome Sequences of Anaerolinea thermolimosa IMO-1, Bellilinea caldifistulae GOMI-1, Leptolinea tardivitalis YMTK-2, Levilinea saccharolytica KIBI-1,Longilinea arvoryzae KOME-1, Previously Described as Members of the Anaerolineaceae (Chloroflexi).</title>
        <authorList>
            <person name="Sekiguchi Y."/>
            <person name="Ohashi A."/>
            <person name="Matsuura N."/>
            <person name="Tourlousse M.D."/>
        </authorList>
    </citation>
    <scope>NUCLEOTIDE SEQUENCE [LARGE SCALE GENOMIC DNA]</scope>
    <source>
        <strain evidence="2">KOME-1</strain>
    </source>
</reference>
<dbReference type="AlphaFoldDB" id="A0A0S7BFM2"/>
<organism evidence="2">
    <name type="scientific">Longilinea arvoryzae</name>
    <dbReference type="NCBI Taxonomy" id="360412"/>
    <lineage>
        <taxon>Bacteria</taxon>
        <taxon>Bacillati</taxon>
        <taxon>Chloroflexota</taxon>
        <taxon>Anaerolineae</taxon>
        <taxon>Anaerolineales</taxon>
        <taxon>Anaerolineaceae</taxon>
        <taxon>Longilinea</taxon>
    </lineage>
</organism>
<dbReference type="PANTHER" id="PTHR43792">
    <property type="entry name" value="GNAT FAMILY, PUTATIVE (AFU_ORTHOLOGUE AFUA_3G00765)-RELATED-RELATED"/>
    <property type="match status" value="1"/>
</dbReference>
<proteinExistence type="predicted"/>
<dbReference type="RefSeq" id="WP_075071988.1">
    <property type="nucleotide sequence ID" value="NZ_DF967972.1"/>
</dbReference>
<dbReference type="PANTHER" id="PTHR43792:SF9">
    <property type="entry name" value="RIBOSOMAL-PROTEIN-ALANINE ACETYLTRANSFERASE"/>
    <property type="match status" value="1"/>
</dbReference>
<dbReference type="InterPro" id="IPR051531">
    <property type="entry name" value="N-acetyltransferase"/>
</dbReference>
<keyword evidence="3" id="KW-1185">Reference proteome</keyword>
<dbReference type="STRING" id="360412.LARV_00313"/>
<dbReference type="InterPro" id="IPR000182">
    <property type="entry name" value="GNAT_dom"/>
</dbReference>
<dbReference type="EMBL" id="DF967972">
    <property type="protein sequence ID" value="GAP12577.1"/>
    <property type="molecule type" value="Genomic_DNA"/>
</dbReference>
<name>A0A0S7BFM2_9CHLR</name>
<dbReference type="Proteomes" id="UP000055060">
    <property type="component" value="Unassembled WGS sequence"/>
</dbReference>
<keyword evidence="2" id="KW-0808">Transferase</keyword>
<sequence length="177" mass="20346">MLFTEIETDRLILKNIGTDDRDFIFAQFSDDVVNRYLFDAEPLSDLQGADEIIAFYTQPEPRSQQRWILVRKTDGAKVGTCGFHCWNPPEGKVEVGYDLREAFWGNGYMQEAMQAILAFAREKMHVKKIDACIAVENQRSIRVVEKFGFVRSGSTTLVFRGREYPHHIYSLELAKSA</sequence>
<feature type="domain" description="N-acetyltransferase" evidence="1">
    <location>
        <begin position="11"/>
        <end position="177"/>
    </location>
</feature>
<dbReference type="GO" id="GO:0005737">
    <property type="term" value="C:cytoplasm"/>
    <property type="evidence" value="ECO:0007669"/>
    <property type="project" value="TreeGrafter"/>
</dbReference>
<evidence type="ECO:0000313" key="3">
    <source>
        <dbReference type="Proteomes" id="UP000055060"/>
    </source>
</evidence>
<protein>
    <submittedName>
        <fullName evidence="2">Acetyltransferase</fullName>
    </submittedName>
</protein>
<gene>
    <name evidence="2" type="ORF">LARV_00313</name>
</gene>